<comment type="caution">
    <text evidence="1">The sequence shown here is derived from an EMBL/GenBank/DDBJ whole genome shotgun (WGS) entry which is preliminary data.</text>
</comment>
<evidence type="ECO:0000313" key="1">
    <source>
        <dbReference type="EMBL" id="KAF2468328.1"/>
    </source>
</evidence>
<accession>A0ACB6QMV6</accession>
<name>A0ACB6QMV6_9PLEO</name>
<reference evidence="1" key="1">
    <citation type="journal article" date="2020" name="Stud. Mycol.">
        <title>101 Dothideomycetes genomes: a test case for predicting lifestyles and emergence of pathogens.</title>
        <authorList>
            <person name="Haridas S."/>
            <person name="Albert R."/>
            <person name="Binder M."/>
            <person name="Bloem J."/>
            <person name="Labutti K."/>
            <person name="Salamov A."/>
            <person name="Andreopoulos B."/>
            <person name="Baker S."/>
            <person name="Barry K."/>
            <person name="Bills G."/>
            <person name="Bluhm B."/>
            <person name="Cannon C."/>
            <person name="Castanera R."/>
            <person name="Culley D."/>
            <person name="Daum C."/>
            <person name="Ezra D."/>
            <person name="Gonzalez J."/>
            <person name="Henrissat B."/>
            <person name="Kuo A."/>
            <person name="Liang C."/>
            <person name="Lipzen A."/>
            <person name="Lutzoni F."/>
            <person name="Magnuson J."/>
            <person name="Mondo S."/>
            <person name="Nolan M."/>
            <person name="Ohm R."/>
            <person name="Pangilinan J."/>
            <person name="Park H.-J."/>
            <person name="Ramirez L."/>
            <person name="Alfaro M."/>
            <person name="Sun H."/>
            <person name="Tritt A."/>
            <person name="Yoshinaga Y."/>
            <person name="Zwiers L.-H."/>
            <person name="Turgeon B."/>
            <person name="Goodwin S."/>
            <person name="Spatafora J."/>
            <person name="Crous P."/>
            <person name="Grigoriev I."/>
        </authorList>
    </citation>
    <scope>NUCLEOTIDE SEQUENCE</scope>
    <source>
        <strain evidence="1">ATCC 200398</strain>
    </source>
</reference>
<evidence type="ECO:0000313" key="2">
    <source>
        <dbReference type="Proteomes" id="UP000799755"/>
    </source>
</evidence>
<gene>
    <name evidence="1" type="ORF">BDR25DRAFT_326799</name>
</gene>
<sequence>MPSERLFNELSSLLVECPNTMGLQSFLPQSDLDRAITKETVKDALPFEVRLLKRRLPEKVVQNAKRVFAILVIIAKEIAIKDLLAEGIADTHLPLSRDDGEESNVLVSANGTKFKSFSAFKHETTKLTKDFLEKQWLVQAPVLDTAGKHTTLDQRCPLPFIEMEPIGAGHHSTVYRTALQASHQQGIDDNKHVVAVKEMKKEDEFNQELENLRVIQKIGNPHLIRHFATFKKGPVYYVVFPWAGGGSLKDFWENEDSNPRTPELVLWFLRQILGITSALKELHDDSRNIRHGDLKPENILHFGRGSKGILVTADVGVSRVHGHQKTNMRRDPTKSVATTRSYEAPEAGIKQTTARSRKYDIWSLGCIFLEFIIWLLYDEKAIENFTSTRDPLDYPFYKIHEGKSMVHPKVVMAIQEIRDDERCKKSAALTALLSHIEEKLLLAEVKSRDTAEDLYGKLGEIYKKAEHDPWMRGAAEFVSGAGGCWKYGAMQTKEVIREGQ</sequence>
<dbReference type="EMBL" id="MU003516">
    <property type="protein sequence ID" value="KAF2468328.1"/>
    <property type="molecule type" value="Genomic_DNA"/>
</dbReference>
<proteinExistence type="predicted"/>
<dbReference type="Proteomes" id="UP000799755">
    <property type="component" value="Unassembled WGS sequence"/>
</dbReference>
<organism evidence="1 2">
    <name type="scientific">Lindgomyces ingoldianus</name>
    <dbReference type="NCBI Taxonomy" id="673940"/>
    <lineage>
        <taxon>Eukaryota</taxon>
        <taxon>Fungi</taxon>
        <taxon>Dikarya</taxon>
        <taxon>Ascomycota</taxon>
        <taxon>Pezizomycotina</taxon>
        <taxon>Dothideomycetes</taxon>
        <taxon>Pleosporomycetidae</taxon>
        <taxon>Pleosporales</taxon>
        <taxon>Lindgomycetaceae</taxon>
        <taxon>Lindgomyces</taxon>
    </lineage>
</organism>
<keyword evidence="2" id="KW-1185">Reference proteome</keyword>
<protein>
    <submittedName>
        <fullName evidence="1">Kinase-like protein</fullName>
    </submittedName>
</protein>